<proteinExistence type="predicted"/>
<dbReference type="Pfam" id="PF00881">
    <property type="entry name" value="Nitroreductase"/>
    <property type="match status" value="1"/>
</dbReference>
<dbReference type="EMBL" id="JBHSAX010000033">
    <property type="protein sequence ID" value="MFC3966110.1"/>
    <property type="molecule type" value="Genomic_DNA"/>
</dbReference>
<dbReference type="Gene3D" id="3.40.109.10">
    <property type="entry name" value="NADH Oxidase"/>
    <property type="match status" value="1"/>
</dbReference>
<keyword evidence="1" id="KW-0285">Flavoprotein</keyword>
<evidence type="ECO:0000313" key="6">
    <source>
        <dbReference type="Proteomes" id="UP001595696"/>
    </source>
</evidence>
<dbReference type="RefSeq" id="WP_378616548.1">
    <property type="nucleotide sequence ID" value="NZ_JBHSAX010000033.1"/>
</dbReference>
<dbReference type="InterPro" id="IPR029479">
    <property type="entry name" value="Nitroreductase"/>
</dbReference>
<evidence type="ECO:0000256" key="3">
    <source>
        <dbReference type="ARBA" id="ARBA00023002"/>
    </source>
</evidence>
<comment type="caution">
    <text evidence="5">The sequence shown here is derived from an EMBL/GenBank/DDBJ whole genome shotgun (WGS) entry which is preliminary data.</text>
</comment>
<dbReference type="CDD" id="cd02136">
    <property type="entry name" value="PnbA_NfnB-like"/>
    <property type="match status" value="1"/>
</dbReference>
<name>A0ABV8E1R6_9NOCA</name>
<keyword evidence="3" id="KW-0560">Oxidoreductase</keyword>
<evidence type="ECO:0000256" key="1">
    <source>
        <dbReference type="ARBA" id="ARBA00022630"/>
    </source>
</evidence>
<sequence>MTAIETDQYTALRRLLDERWTCRQFRPEPVPRETLEQLLLAAQRTPSWCNTQPWRVEVTDGAGTERFRTALGEHLTAPDGGPDFPFPPGYAGVYQQRRRECGSQLYASVGIERGDRAAAFRQTMRNFDFFDAPHVAIVSTPAELGVYAAVDCGLYLNSFLLAAQSLGLGAAPQAALATYAPFVRRHFGIPDDHRVVAGISFGYPDPEHPVNNFRTTRADLTDTVHFHSA</sequence>
<feature type="domain" description="Nitroreductase" evidence="4">
    <location>
        <begin position="17"/>
        <end position="203"/>
    </location>
</feature>
<accession>A0ABV8E1R6</accession>
<protein>
    <submittedName>
        <fullName evidence="5">Nitroreductase</fullName>
    </submittedName>
</protein>
<keyword evidence="6" id="KW-1185">Reference proteome</keyword>
<keyword evidence="2" id="KW-0288">FMN</keyword>
<dbReference type="InterPro" id="IPR000415">
    <property type="entry name" value="Nitroreductase-like"/>
</dbReference>
<dbReference type="Proteomes" id="UP001595696">
    <property type="component" value="Unassembled WGS sequence"/>
</dbReference>
<dbReference type="PANTHER" id="PTHR23026">
    <property type="entry name" value="NADPH NITROREDUCTASE"/>
    <property type="match status" value="1"/>
</dbReference>
<gene>
    <name evidence="5" type="ORF">ACFO0B_29325</name>
</gene>
<organism evidence="5 6">
    <name type="scientific">Nocardia jiangsuensis</name>
    <dbReference type="NCBI Taxonomy" id="1691563"/>
    <lineage>
        <taxon>Bacteria</taxon>
        <taxon>Bacillati</taxon>
        <taxon>Actinomycetota</taxon>
        <taxon>Actinomycetes</taxon>
        <taxon>Mycobacteriales</taxon>
        <taxon>Nocardiaceae</taxon>
        <taxon>Nocardia</taxon>
    </lineage>
</organism>
<reference evidence="6" key="1">
    <citation type="journal article" date="2019" name="Int. J. Syst. Evol. Microbiol.">
        <title>The Global Catalogue of Microorganisms (GCM) 10K type strain sequencing project: providing services to taxonomists for standard genome sequencing and annotation.</title>
        <authorList>
            <consortium name="The Broad Institute Genomics Platform"/>
            <consortium name="The Broad Institute Genome Sequencing Center for Infectious Disease"/>
            <person name="Wu L."/>
            <person name="Ma J."/>
        </authorList>
    </citation>
    <scope>NUCLEOTIDE SEQUENCE [LARGE SCALE GENOMIC DNA]</scope>
    <source>
        <strain evidence="6">CGMCC 4.7330</strain>
    </source>
</reference>
<evidence type="ECO:0000256" key="2">
    <source>
        <dbReference type="ARBA" id="ARBA00022643"/>
    </source>
</evidence>
<evidence type="ECO:0000313" key="5">
    <source>
        <dbReference type="EMBL" id="MFC3966110.1"/>
    </source>
</evidence>
<dbReference type="SUPFAM" id="SSF55469">
    <property type="entry name" value="FMN-dependent nitroreductase-like"/>
    <property type="match status" value="1"/>
</dbReference>
<dbReference type="InterPro" id="IPR050627">
    <property type="entry name" value="Nitroreductase/BluB"/>
</dbReference>
<evidence type="ECO:0000259" key="4">
    <source>
        <dbReference type="Pfam" id="PF00881"/>
    </source>
</evidence>
<dbReference type="PANTHER" id="PTHR23026:SF90">
    <property type="entry name" value="IODOTYROSINE DEIODINASE 1"/>
    <property type="match status" value="1"/>
</dbReference>